<dbReference type="Proteomes" id="UP000296468">
    <property type="component" value="Chromosome"/>
</dbReference>
<dbReference type="AlphaFoldDB" id="A0A4P7PAQ0"/>
<reference evidence="1 3" key="2">
    <citation type="journal article" date="2019" name="Front. Microbiol.">
        <title>In silico and Genetic Analyses of Cyclic Lipopeptide Synthetic Gene Clusters in Pseudomonas sp. 11K1.</title>
        <authorList>
            <person name="Zhao H."/>
            <person name="Liu Y.P."/>
            <person name="Zhang L.Q."/>
        </authorList>
    </citation>
    <scope>NUCLEOTIDE SEQUENCE [LARGE SCALE GENOMIC DNA]</scope>
    <source>
        <strain evidence="1 3">11K1</strain>
    </source>
</reference>
<reference evidence="2 4" key="1">
    <citation type="journal article" date="2012" name="Appl. Soil Ecol.">
        <title>Isolation and characterization of new plant growth-promoting bacterial endophytes.</title>
        <authorList>
            <person name="Rashid S."/>
            <person name="Charles T.C."/>
            <person name="Glick B.R."/>
        </authorList>
    </citation>
    <scope>NUCLEOTIDE SEQUENCE [LARGE SCALE GENOMIC DNA]</scope>
    <source>
        <strain evidence="2 4">YsS1</strain>
    </source>
</reference>
<dbReference type="KEGG" id="pvk:EPZ47_01845"/>
<accession>A0A4P7PAQ0</accession>
<dbReference type="InterPro" id="IPR022385">
    <property type="entry name" value="Rhs_assc_core"/>
</dbReference>
<dbReference type="InterPro" id="IPR050708">
    <property type="entry name" value="T6SS_VgrG/RHS"/>
</dbReference>
<dbReference type="PANTHER" id="PTHR32305:SF15">
    <property type="entry name" value="PROTEIN RHSA-RELATED"/>
    <property type="match status" value="1"/>
</dbReference>
<gene>
    <name evidence="1" type="ORF">EPZ47_01845</name>
    <name evidence="2" type="ORF">QCD61_01760</name>
</gene>
<evidence type="ECO:0000313" key="2">
    <source>
        <dbReference type="EMBL" id="WGO93827.1"/>
    </source>
</evidence>
<evidence type="ECO:0000313" key="3">
    <source>
        <dbReference type="Proteomes" id="UP000296468"/>
    </source>
</evidence>
<dbReference type="RefSeq" id="WP_135843275.1">
    <property type="nucleotide sequence ID" value="NZ_CP035088.1"/>
</dbReference>
<protein>
    <submittedName>
        <fullName evidence="1">RHS repeat-associated core domain-containing protein</fullName>
    </submittedName>
</protein>
<sequence length="331" mass="36393">MPSSSDRALIAYRYDALDRLVGRTPAGQPHQRRFYQKDVLVTEIEGGVSYRIFQYQDELLAERHNGRIPRTALLITDKQRSVLQAFDARSVYTPYGHRSVAGSFASLTGFNGERADSTTGHYLLGNGHRAFNPVLMRFNRPDSLSPFGEGGLNSYAYCGGDPVNRRDPTGKWNVHGWFANALLEIIGAYAVPFIPQRAVTWIPGVGNRTFGRVTKIASRISGFIAAGAYVALNRYDAYAFEASLYDKLFTGFLAISTFSTLSAAASTLHKVARKGRPSAPPITDVSFRPRPSVSSLAVEPVPLSVRSLNGYSAREVAPESRVPEAIDIRRS</sequence>
<organism evidence="1 3">
    <name type="scientific">Pseudomonas viciae</name>
    <dbReference type="NCBI Taxonomy" id="2505979"/>
    <lineage>
        <taxon>Bacteria</taxon>
        <taxon>Pseudomonadati</taxon>
        <taxon>Pseudomonadota</taxon>
        <taxon>Gammaproteobacteria</taxon>
        <taxon>Pseudomonadales</taxon>
        <taxon>Pseudomonadaceae</taxon>
        <taxon>Pseudomonas</taxon>
    </lineage>
</organism>
<reference evidence="2" key="4">
    <citation type="submission" date="2023-04" db="EMBL/GenBank/DDBJ databases">
        <authorList>
            <person name="Charles T.C."/>
            <person name="Cheng J."/>
            <person name="Lynch M."/>
            <person name="Van Dyk A."/>
        </authorList>
    </citation>
    <scope>NUCLEOTIDE SEQUENCE</scope>
    <source>
        <strain evidence="2">YsS1</strain>
    </source>
</reference>
<dbReference type="Gene3D" id="2.180.10.10">
    <property type="entry name" value="RHS repeat-associated core"/>
    <property type="match status" value="1"/>
</dbReference>
<reference evidence="1" key="3">
    <citation type="submission" date="2019-01" db="EMBL/GenBank/DDBJ databases">
        <authorList>
            <person name="Zhang L."/>
        </authorList>
    </citation>
    <scope>NUCLEOTIDE SEQUENCE</scope>
    <source>
        <strain evidence="1">11K1</strain>
    </source>
</reference>
<dbReference type="PANTHER" id="PTHR32305">
    <property type="match status" value="1"/>
</dbReference>
<name>A0A4P7PAQ0_9PSED</name>
<dbReference type="SUPFAM" id="SSF56399">
    <property type="entry name" value="ADP-ribosylation"/>
    <property type="match status" value="1"/>
</dbReference>
<dbReference type="EMBL" id="CP123771">
    <property type="protein sequence ID" value="WGO93827.1"/>
    <property type="molecule type" value="Genomic_DNA"/>
</dbReference>
<evidence type="ECO:0000313" key="1">
    <source>
        <dbReference type="EMBL" id="QBZ87501.1"/>
    </source>
</evidence>
<dbReference type="EMBL" id="CP035088">
    <property type="protein sequence ID" value="QBZ87501.1"/>
    <property type="molecule type" value="Genomic_DNA"/>
</dbReference>
<dbReference type="OrthoDB" id="6886538at2"/>
<dbReference type="Proteomes" id="UP001227386">
    <property type="component" value="Chromosome"/>
</dbReference>
<evidence type="ECO:0000313" key="4">
    <source>
        <dbReference type="Proteomes" id="UP001227386"/>
    </source>
</evidence>
<keyword evidence="4" id="KW-1185">Reference proteome</keyword>
<dbReference type="NCBIfam" id="TIGR03696">
    <property type="entry name" value="Rhs_assc_core"/>
    <property type="match status" value="1"/>
</dbReference>
<proteinExistence type="predicted"/>